<dbReference type="InterPro" id="IPR039901">
    <property type="entry name" value="Kdotransferase"/>
</dbReference>
<protein>
    <recommendedName>
        <fullName evidence="5 12">3-deoxy-D-manno-octulosonic acid transferase</fullName>
        <shortName evidence="12">Kdo transferase</shortName>
        <ecNumber evidence="4 12">2.4.99.12</ecNumber>
    </recommendedName>
    <alternativeName>
        <fullName evidence="8 12">Lipid IV(A) 3-deoxy-D-manno-octulosonic acid transferase</fullName>
    </alternativeName>
</protein>
<evidence type="ECO:0000256" key="2">
    <source>
        <dbReference type="ARBA" id="ARBA00004713"/>
    </source>
</evidence>
<evidence type="ECO:0000256" key="4">
    <source>
        <dbReference type="ARBA" id="ARBA00012621"/>
    </source>
</evidence>
<feature type="active site" description="Proton acceptor" evidence="10">
    <location>
        <position position="66"/>
    </location>
</feature>
<sequence>MNDFIRLIYTLVLTMIAPFYLLKLFKKKAGKPCVGSRWTEHFGFTPALSTSENQEVIWIHAVSVGETLSVIPFIKQLHLDFPEKKIIITTTTPTGAEQAQKISAIAEHRYMPLDFPFAIRGFLQSIKPSHLIMMETELWPNLLHIAKEYGVNVSVINARLSEKSYRGYNRIKPLINMCLPNIDHLYCQYDEDRNRFLRLGAQASQLFVTGSMKYDIHIAETIVHSAKELRDSLGKTRPVWIAASTHHGEDQLILQSHQTILKYHPEALLILVPRHPERFNTVYTLCTEYGLTTQRRTANFNAEKPFQIYLGDTMGEMLTLIGASDVCFMGGSLFGDVGGHNVLEPAALGIPTLIGPHYYNFHEITVTLNSAGALQVLNHAQDISQAVLNLFDNHQQRLHMSLQAQEVIQQNTGAISKTINHIFTEDGLRLKRHSLYR</sequence>
<keyword evidence="12" id="KW-1003">Cell membrane</keyword>
<evidence type="ECO:0000256" key="6">
    <source>
        <dbReference type="ARBA" id="ARBA00022679"/>
    </source>
</evidence>
<dbReference type="Gene3D" id="3.40.50.2000">
    <property type="entry name" value="Glycogen Phosphorylase B"/>
    <property type="match status" value="1"/>
</dbReference>
<keyword evidence="12" id="KW-0472">Membrane</keyword>
<dbReference type="GO" id="GO:0009244">
    <property type="term" value="P:lipopolysaccharide core region biosynthetic process"/>
    <property type="evidence" value="ECO:0007669"/>
    <property type="project" value="UniProtKB-UniRule"/>
</dbReference>
<dbReference type="GO" id="GO:0043842">
    <property type="term" value="F:Kdo transferase activity"/>
    <property type="evidence" value="ECO:0007669"/>
    <property type="project" value="UniProtKB-EC"/>
</dbReference>
<dbReference type="Pfam" id="PF04413">
    <property type="entry name" value="Glycos_transf_N"/>
    <property type="match status" value="1"/>
</dbReference>
<evidence type="ECO:0000256" key="9">
    <source>
        <dbReference type="ARBA" id="ARBA00049183"/>
    </source>
</evidence>
<dbReference type="RefSeq" id="WP_074372294.1">
    <property type="nucleotide sequence ID" value="NZ_AP024907.1"/>
</dbReference>
<dbReference type="SUPFAM" id="SSF53756">
    <property type="entry name" value="UDP-Glycosyltransferase/glycogen phosphorylase"/>
    <property type="match status" value="1"/>
</dbReference>
<keyword evidence="6 12" id="KW-0808">Transferase</keyword>
<dbReference type="InterPro" id="IPR038107">
    <property type="entry name" value="Glycos_transf_N_sf"/>
</dbReference>
<accession>A0A1N6M2X5</accession>
<dbReference type="FunFam" id="3.40.50.2000:FF:000032">
    <property type="entry name" value="3-deoxy-D-manno-octulosonic acid transferase"/>
    <property type="match status" value="1"/>
</dbReference>
<keyword evidence="14" id="KW-0328">Glycosyltransferase</keyword>
<evidence type="ECO:0000256" key="8">
    <source>
        <dbReference type="ARBA" id="ARBA00031445"/>
    </source>
</evidence>
<comment type="similarity">
    <text evidence="3">Belongs to the glycosyltransferase group 1 family. Glycosyltransferase 30 subfamily.</text>
</comment>
<proteinExistence type="inferred from homology"/>
<dbReference type="NCBIfam" id="NF004388">
    <property type="entry name" value="PRK05749.1-4"/>
    <property type="match status" value="1"/>
</dbReference>
<evidence type="ECO:0000256" key="10">
    <source>
        <dbReference type="PIRSR" id="PIRSR639901-1"/>
    </source>
</evidence>
<dbReference type="PANTHER" id="PTHR42755">
    <property type="entry name" value="3-DEOXY-MANNO-OCTULOSONATE CYTIDYLYLTRANSFERASE"/>
    <property type="match status" value="1"/>
</dbReference>
<dbReference type="Gene3D" id="3.40.50.11720">
    <property type="entry name" value="3-Deoxy-D-manno-octulosonic-acid transferase, N-terminal domain"/>
    <property type="match status" value="1"/>
</dbReference>
<evidence type="ECO:0000259" key="13">
    <source>
        <dbReference type="Pfam" id="PF04413"/>
    </source>
</evidence>
<evidence type="ECO:0000256" key="1">
    <source>
        <dbReference type="ARBA" id="ARBA00004388"/>
    </source>
</evidence>
<dbReference type="EC" id="2.4.99.12" evidence="4 12"/>
<dbReference type="UniPathway" id="UPA00958"/>
<feature type="transmembrane region" description="Helical" evidence="12">
    <location>
        <begin position="6"/>
        <end position="22"/>
    </location>
</feature>
<comment type="subcellular location">
    <subcellularLocation>
        <location evidence="1">Cell inner membrane</location>
        <topology evidence="1">Single-pass membrane protein</topology>
        <orientation evidence="1">Cytoplasmic side</orientation>
    </subcellularLocation>
    <subcellularLocation>
        <location evidence="12">Cell membrane</location>
    </subcellularLocation>
</comment>
<feature type="site" description="Transition state stabilizer" evidence="11">
    <location>
        <position position="213"/>
    </location>
</feature>
<feature type="domain" description="3-deoxy-D-manno-octulosonic-acid transferase N-terminal" evidence="13">
    <location>
        <begin position="37"/>
        <end position="216"/>
    </location>
</feature>
<organism evidence="14 15">
    <name type="scientific">Vibrio spartinae</name>
    <dbReference type="NCBI Taxonomy" id="1918945"/>
    <lineage>
        <taxon>Bacteria</taxon>
        <taxon>Pseudomonadati</taxon>
        <taxon>Pseudomonadota</taxon>
        <taxon>Gammaproteobacteria</taxon>
        <taxon>Vibrionales</taxon>
        <taxon>Vibrionaceae</taxon>
        <taxon>Vibrio</taxon>
    </lineage>
</organism>
<name>A0A1N6M2X5_9VIBR</name>
<comment type="pathway">
    <text evidence="2 12">Bacterial outer membrane biogenesis; LPS core biosynthesis.</text>
</comment>
<evidence type="ECO:0000313" key="14">
    <source>
        <dbReference type="EMBL" id="SIO93730.1"/>
    </source>
</evidence>
<evidence type="ECO:0000256" key="7">
    <source>
        <dbReference type="ARBA" id="ARBA00022968"/>
    </source>
</evidence>
<comment type="catalytic activity">
    <reaction evidence="9 12">
        <text>lipid IVA (E. coli) + CMP-3-deoxy-beta-D-manno-octulosonate = alpha-Kdo-(2-&gt;6)-lipid IVA (E. coli) + CMP + H(+)</text>
        <dbReference type="Rhea" id="RHEA:28066"/>
        <dbReference type="ChEBI" id="CHEBI:15378"/>
        <dbReference type="ChEBI" id="CHEBI:58603"/>
        <dbReference type="ChEBI" id="CHEBI:60364"/>
        <dbReference type="ChEBI" id="CHEBI:60377"/>
        <dbReference type="ChEBI" id="CHEBI:85987"/>
        <dbReference type="EC" id="2.4.99.12"/>
    </reaction>
</comment>
<comment type="function">
    <text evidence="12">Involved in lipopolysaccharide (LPS) biosynthesis. Catalyzes the transfer of 3-deoxy-D-manno-octulosonate (Kdo) residue(s) from CMP-Kdo to lipid IV(A), the tetraacyldisaccharide-1,4'-bisphosphate precursor of lipid A.</text>
</comment>
<keyword evidence="7" id="KW-0735">Signal-anchor</keyword>
<evidence type="ECO:0000256" key="3">
    <source>
        <dbReference type="ARBA" id="ARBA00006380"/>
    </source>
</evidence>
<evidence type="ECO:0000256" key="5">
    <source>
        <dbReference type="ARBA" id="ARBA00019077"/>
    </source>
</evidence>
<keyword evidence="12" id="KW-1133">Transmembrane helix</keyword>
<evidence type="ECO:0000313" key="15">
    <source>
        <dbReference type="Proteomes" id="UP000184774"/>
    </source>
</evidence>
<dbReference type="GO" id="GO:0005886">
    <property type="term" value="C:plasma membrane"/>
    <property type="evidence" value="ECO:0007669"/>
    <property type="project" value="UniProtKB-SubCell"/>
</dbReference>
<keyword evidence="12" id="KW-0812">Transmembrane</keyword>
<dbReference type="Proteomes" id="UP000184774">
    <property type="component" value="Unassembled WGS sequence"/>
</dbReference>
<feature type="site" description="Transition state stabilizer" evidence="11">
    <location>
        <position position="135"/>
    </location>
</feature>
<dbReference type="FunFam" id="3.40.50.11720:FF:000001">
    <property type="entry name" value="3-deoxy-D-manno-octulosonic acid transferase"/>
    <property type="match status" value="1"/>
</dbReference>
<dbReference type="PANTHER" id="PTHR42755:SF1">
    <property type="entry name" value="3-DEOXY-D-MANNO-OCTULOSONIC ACID TRANSFERASE, MITOCHONDRIAL-RELATED"/>
    <property type="match status" value="1"/>
</dbReference>
<evidence type="ECO:0000256" key="12">
    <source>
        <dbReference type="RuleBase" id="RU365103"/>
    </source>
</evidence>
<dbReference type="EMBL" id="FSSB01000009">
    <property type="protein sequence ID" value="SIO93730.1"/>
    <property type="molecule type" value="Genomic_DNA"/>
</dbReference>
<dbReference type="GO" id="GO:0009245">
    <property type="term" value="P:lipid A biosynthetic process"/>
    <property type="evidence" value="ECO:0007669"/>
    <property type="project" value="TreeGrafter"/>
</dbReference>
<gene>
    <name evidence="14" type="primary">waaA</name>
    <name evidence="14" type="ORF">VSP9026_01400</name>
</gene>
<dbReference type="OrthoDB" id="9789797at2"/>
<keyword evidence="12" id="KW-0448">Lipopolysaccharide biosynthesis</keyword>
<dbReference type="AlphaFoldDB" id="A0A1N6M2X5"/>
<dbReference type="InterPro" id="IPR007507">
    <property type="entry name" value="Glycos_transf_N"/>
</dbReference>
<evidence type="ECO:0000256" key="11">
    <source>
        <dbReference type="PIRSR" id="PIRSR639901-2"/>
    </source>
</evidence>
<reference evidence="14 15" key="1">
    <citation type="submission" date="2016-12" db="EMBL/GenBank/DDBJ databases">
        <authorList>
            <person name="Song W.-J."/>
            <person name="Kurnit D.M."/>
        </authorList>
    </citation>
    <scope>NUCLEOTIDE SEQUENCE [LARGE SCALE GENOMIC DNA]</scope>
    <source>
        <strain evidence="14 15">CECT 9026</strain>
    </source>
</reference>